<accession>A0A7S0QJA5</accession>
<reference evidence="1" key="1">
    <citation type="submission" date="2021-01" db="EMBL/GenBank/DDBJ databases">
        <authorList>
            <person name="Corre E."/>
            <person name="Pelletier E."/>
            <person name="Niang G."/>
            <person name="Scheremetjew M."/>
            <person name="Finn R."/>
            <person name="Kale V."/>
            <person name="Holt S."/>
            <person name="Cochrane G."/>
            <person name="Meng A."/>
            <person name="Brown T."/>
            <person name="Cohen L."/>
        </authorList>
    </citation>
    <scope>NUCLEOTIDE SEQUENCE</scope>
    <source>
        <strain evidence="1">CCAP979/52</strain>
    </source>
</reference>
<sequence length="102" mass="11546">MLWLRQEVLTPKHGQPVHFTTELMDMHLNRRVSKSFHPTWDAKHANAEATPWWATGAPVRPASLQPAPKAVIKQALLADLSAGAREDRRLVKDYVRAAVPYQ</sequence>
<name>A0A7S0QJA5_9CRYP</name>
<dbReference type="AlphaFoldDB" id="A0A7S0QJA5"/>
<dbReference type="EMBL" id="HBEZ01020463">
    <property type="protein sequence ID" value="CAD8633667.1"/>
    <property type="molecule type" value="Transcribed_RNA"/>
</dbReference>
<proteinExistence type="predicted"/>
<gene>
    <name evidence="1" type="ORF">CCUR1050_LOCUS11348</name>
</gene>
<organism evidence="1">
    <name type="scientific">Cryptomonas curvata</name>
    <dbReference type="NCBI Taxonomy" id="233186"/>
    <lineage>
        <taxon>Eukaryota</taxon>
        <taxon>Cryptophyceae</taxon>
        <taxon>Cryptomonadales</taxon>
        <taxon>Cryptomonadaceae</taxon>
        <taxon>Cryptomonas</taxon>
    </lineage>
</organism>
<evidence type="ECO:0000313" key="1">
    <source>
        <dbReference type="EMBL" id="CAD8633667.1"/>
    </source>
</evidence>
<protein>
    <submittedName>
        <fullName evidence="1">Uncharacterized protein</fullName>
    </submittedName>
</protein>